<sequence>MSSKQELIQEMLDMQAKFIKYENSGEFDAEEYYVGEWKQYRARYAELTEEVRGIASKEVNFWK</sequence>
<proteinExistence type="predicted"/>
<gene>
    <name evidence="1" type="ORF">ENJ51_11505</name>
</gene>
<name>A0A7V2WW16_LEUMU</name>
<protein>
    <submittedName>
        <fullName evidence="1">Uncharacterized protein</fullName>
    </submittedName>
</protein>
<evidence type="ECO:0000313" key="1">
    <source>
        <dbReference type="EMBL" id="HFC93424.1"/>
    </source>
</evidence>
<dbReference type="Proteomes" id="UP000885750">
    <property type="component" value="Unassembled WGS sequence"/>
</dbReference>
<accession>A0A7V2WW16</accession>
<dbReference type="EMBL" id="DRMS01000432">
    <property type="protein sequence ID" value="HFC93424.1"/>
    <property type="molecule type" value="Genomic_DNA"/>
</dbReference>
<organism evidence="1">
    <name type="scientific">Leucothrix mucor</name>
    <dbReference type="NCBI Taxonomy" id="45248"/>
    <lineage>
        <taxon>Bacteria</taxon>
        <taxon>Pseudomonadati</taxon>
        <taxon>Pseudomonadota</taxon>
        <taxon>Gammaproteobacteria</taxon>
        <taxon>Thiotrichales</taxon>
        <taxon>Thiotrichaceae</taxon>
        <taxon>Leucothrix</taxon>
    </lineage>
</organism>
<reference evidence="1" key="1">
    <citation type="journal article" date="2020" name="mSystems">
        <title>Genome- and Community-Level Interaction Insights into Carbon Utilization and Element Cycling Functions of Hydrothermarchaeota in Hydrothermal Sediment.</title>
        <authorList>
            <person name="Zhou Z."/>
            <person name="Liu Y."/>
            <person name="Xu W."/>
            <person name="Pan J."/>
            <person name="Luo Z.H."/>
            <person name="Li M."/>
        </authorList>
    </citation>
    <scope>NUCLEOTIDE SEQUENCE [LARGE SCALE GENOMIC DNA]</scope>
    <source>
        <strain evidence="1">HyVt-493</strain>
    </source>
</reference>
<comment type="caution">
    <text evidence="1">The sequence shown here is derived from an EMBL/GenBank/DDBJ whole genome shotgun (WGS) entry which is preliminary data.</text>
</comment>
<dbReference type="AlphaFoldDB" id="A0A7V2WW16"/>